<name>A0ABW8USC1_9RHOB</name>
<dbReference type="EMBL" id="JBHDIY010000002">
    <property type="protein sequence ID" value="MFL4470018.1"/>
    <property type="molecule type" value="Genomic_DNA"/>
</dbReference>
<proteinExistence type="predicted"/>
<sequence length="212" mass="23759">MRDRKVQHLEARIEAAYQKTENRLGWRFLYSPACVLSGAKVAFVGLNPGGSEAPDDHAEFAMANGSAYRGESWTNQPEGRSRLQLQVLRLFEQLRVQPEDVLAGNLVPFRSPTWSELRDKRFSMQFGRELWSDVLERTSPSLIVCMGRQATTELSGVVRAENEVSMPVGWGNVKASRADYPSGTIVGLPHLSRFSIFGRRESESAIKALFDL</sequence>
<evidence type="ECO:0000313" key="2">
    <source>
        <dbReference type="EMBL" id="MFL4470018.1"/>
    </source>
</evidence>
<reference evidence="2 3" key="1">
    <citation type="submission" date="2024-08" db="EMBL/GenBank/DDBJ databases">
        <title>Tateyamaria sp. nov., isolated from marine algae.</title>
        <authorList>
            <person name="Choi B.J."/>
            <person name="Kim J.M."/>
            <person name="Lee J.K."/>
            <person name="Choi D.G."/>
            <person name="Bayburt H."/>
            <person name="Baek J.H."/>
            <person name="Han D.M."/>
            <person name="Jeon C.O."/>
        </authorList>
    </citation>
    <scope>NUCLEOTIDE SEQUENCE [LARGE SCALE GENOMIC DNA]</scope>
    <source>
        <strain evidence="2 3">KMU-156</strain>
    </source>
</reference>
<protein>
    <submittedName>
        <fullName evidence="2">Uracil-DNA glycosylase family protein</fullName>
    </submittedName>
</protein>
<evidence type="ECO:0000313" key="3">
    <source>
        <dbReference type="Proteomes" id="UP001627408"/>
    </source>
</evidence>
<dbReference type="InterPro" id="IPR036895">
    <property type="entry name" value="Uracil-DNA_glycosylase-like_sf"/>
</dbReference>
<keyword evidence="3" id="KW-1185">Reference proteome</keyword>
<dbReference type="Gene3D" id="3.40.470.10">
    <property type="entry name" value="Uracil-DNA glycosylase-like domain"/>
    <property type="match status" value="1"/>
</dbReference>
<dbReference type="RefSeq" id="WP_407591893.1">
    <property type="nucleotide sequence ID" value="NZ_JBHDIY010000002.1"/>
</dbReference>
<organism evidence="2 3">
    <name type="scientific">Tateyamaria armeniaca</name>
    <dbReference type="NCBI Taxonomy" id="2518930"/>
    <lineage>
        <taxon>Bacteria</taxon>
        <taxon>Pseudomonadati</taxon>
        <taxon>Pseudomonadota</taxon>
        <taxon>Alphaproteobacteria</taxon>
        <taxon>Rhodobacterales</taxon>
        <taxon>Roseobacteraceae</taxon>
        <taxon>Tateyamaria</taxon>
    </lineage>
</organism>
<dbReference type="InterPro" id="IPR005122">
    <property type="entry name" value="Uracil-DNA_glycosylase-like"/>
</dbReference>
<comment type="caution">
    <text evidence="2">The sequence shown here is derived from an EMBL/GenBank/DDBJ whole genome shotgun (WGS) entry which is preliminary data.</text>
</comment>
<accession>A0ABW8USC1</accession>
<evidence type="ECO:0000259" key="1">
    <source>
        <dbReference type="Pfam" id="PF03167"/>
    </source>
</evidence>
<dbReference type="SUPFAM" id="SSF52141">
    <property type="entry name" value="Uracil-DNA glycosylase-like"/>
    <property type="match status" value="1"/>
</dbReference>
<gene>
    <name evidence="2" type="ORF">ACERZ8_09115</name>
</gene>
<dbReference type="Pfam" id="PF03167">
    <property type="entry name" value="UDG"/>
    <property type="match status" value="1"/>
</dbReference>
<feature type="domain" description="Uracil-DNA glycosylase-like" evidence="1">
    <location>
        <begin position="38"/>
        <end position="198"/>
    </location>
</feature>
<dbReference type="Proteomes" id="UP001627408">
    <property type="component" value="Unassembled WGS sequence"/>
</dbReference>